<dbReference type="Proteomes" id="UP000245535">
    <property type="component" value="Unassembled WGS sequence"/>
</dbReference>
<dbReference type="AlphaFoldDB" id="A0A316A540"/>
<protein>
    <submittedName>
        <fullName evidence="1">Uncharacterized protein</fullName>
    </submittedName>
</protein>
<organism evidence="1 2">
    <name type="scientific">Sediminitomix flava</name>
    <dbReference type="NCBI Taxonomy" id="379075"/>
    <lineage>
        <taxon>Bacteria</taxon>
        <taxon>Pseudomonadati</taxon>
        <taxon>Bacteroidota</taxon>
        <taxon>Cytophagia</taxon>
        <taxon>Cytophagales</taxon>
        <taxon>Flammeovirgaceae</taxon>
        <taxon>Sediminitomix</taxon>
    </lineage>
</organism>
<gene>
    <name evidence="1" type="ORF">BC781_1011266</name>
</gene>
<evidence type="ECO:0000313" key="1">
    <source>
        <dbReference type="EMBL" id="PWJ44877.1"/>
    </source>
</evidence>
<comment type="caution">
    <text evidence="1">The sequence shown here is derived from an EMBL/GenBank/DDBJ whole genome shotgun (WGS) entry which is preliminary data.</text>
</comment>
<evidence type="ECO:0000313" key="2">
    <source>
        <dbReference type="Proteomes" id="UP000245535"/>
    </source>
</evidence>
<sequence length="34" mass="4129">MIYLIYIQLRYYIEGLLLKKIQIHTKQQALIYGS</sequence>
<reference evidence="1 2" key="1">
    <citation type="submission" date="2018-03" db="EMBL/GenBank/DDBJ databases">
        <title>Genomic Encyclopedia of Archaeal and Bacterial Type Strains, Phase II (KMG-II): from individual species to whole genera.</title>
        <authorList>
            <person name="Goeker M."/>
        </authorList>
    </citation>
    <scope>NUCLEOTIDE SEQUENCE [LARGE SCALE GENOMIC DNA]</scope>
    <source>
        <strain evidence="1 2">DSM 28229</strain>
    </source>
</reference>
<proteinExistence type="predicted"/>
<name>A0A316A540_SEDFL</name>
<accession>A0A316A540</accession>
<keyword evidence="2" id="KW-1185">Reference proteome</keyword>
<dbReference type="EMBL" id="QGDO01000001">
    <property type="protein sequence ID" value="PWJ44877.1"/>
    <property type="molecule type" value="Genomic_DNA"/>
</dbReference>